<keyword evidence="2" id="KW-1185">Reference proteome</keyword>
<proteinExistence type="predicted"/>
<name>A0ABP3NW48_SACER</name>
<protein>
    <submittedName>
        <fullName evidence="1">Uncharacterized protein</fullName>
    </submittedName>
</protein>
<dbReference type="Proteomes" id="UP001500729">
    <property type="component" value="Unassembled WGS sequence"/>
</dbReference>
<gene>
    <name evidence="1" type="ORF">GCM10009533_59650</name>
</gene>
<comment type="caution">
    <text evidence="1">The sequence shown here is derived from an EMBL/GenBank/DDBJ whole genome shotgun (WGS) entry which is preliminary data.</text>
</comment>
<organism evidence="1 2">
    <name type="scientific">Saccharopolyspora erythraea</name>
    <name type="common">Streptomyces erythraeus</name>
    <dbReference type="NCBI Taxonomy" id="1836"/>
    <lineage>
        <taxon>Bacteria</taxon>
        <taxon>Bacillati</taxon>
        <taxon>Actinomycetota</taxon>
        <taxon>Actinomycetes</taxon>
        <taxon>Pseudonocardiales</taxon>
        <taxon>Pseudonocardiaceae</taxon>
        <taxon>Saccharopolyspora</taxon>
    </lineage>
</organism>
<evidence type="ECO:0000313" key="1">
    <source>
        <dbReference type="EMBL" id="GAA0553683.1"/>
    </source>
</evidence>
<sequence>MGGEISVVVQRQPESGPLFEQDWEGLVAAAEDAGRRAAHELADSRDPRELAAAGEVELRVGPSESPVAGWLLRTGRGRPDDSGSGILVDFAVRPDELGPGTSAEQKARSPLVRETYARAYCAVLAEEAGAVAETHVVEGGGDREPPVQATAG</sequence>
<evidence type="ECO:0000313" key="2">
    <source>
        <dbReference type="Proteomes" id="UP001500729"/>
    </source>
</evidence>
<accession>A0ABP3NW48</accession>
<reference evidence="2" key="1">
    <citation type="journal article" date="2019" name="Int. J. Syst. Evol. Microbiol.">
        <title>The Global Catalogue of Microorganisms (GCM) 10K type strain sequencing project: providing services to taxonomists for standard genome sequencing and annotation.</title>
        <authorList>
            <consortium name="The Broad Institute Genomics Platform"/>
            <consortium name="The Broad Institute Genome Sequencing Center for Infectious Disease"/>
            <person name="Wu L."/>
            <person name="Ma J."/>
        </authorList>
    </citation>
    <scope>NUCLEOTIDE SEQUENCE [LARGE SCALE GENOMIC DNA]</scope>
    <source>
        <strain evidence="2">JCM 10303</strain>
    </source>
</reference>
<dbReference type="EMBL" id="BAAAGS010000061">
    <property type="protein sequence ID" value="GAA0553683.1"/>
    <property type="molecule type" value="Genomic_DNA"/>
</dbReference>
<dbReference type="RefSeq" id="WP_011874759.1">
    <property type="nucleotide sequence ID" value="NZ_BAAAGS010000061.1"/>
</dbReference>